<sequence>MKKPYGLKILIKWDKFMDYVEEFSSGSTPIWEKYNYVSSSRLPTIEILLHRNQEKRQRDMERVQRTVKNLCKHDLEAIDNSLNGILEIIETTREKL</sequence>
<gene>
    <name evidence="1" type="ORF">OCC_07943</name>
</gene>
<dbReference type="Proteomes" id="UP000015502">
    <property type="component" value="Chromosome"/>
</dbReference>
<organism evidence="1 2">
    <name type="scientific">Thermococcus litoralis (strain ATCC 51850 / DSM 5473 / JCM 8560 / NS-C)</name>
    <dbReference type="NCBI Taxonomy" id="523849"/>
    <lineage>
        <taxon>Archaea</taxon>
        <taxon>Methanobacteriati</taxon>
        <taxon>Methanobacteriota</taxon>
        <taxon>Thermococci</taxon>
        <taxon>Thermococcales</taxon>
        <taxon>Thermococcaceae</taxon>
        <taxon>Thermococcus</taxon>
    </lineage>
</organism>
<dbReference type="AlphaFoldDB" id="H3ZKY1"/>
<keyword evidence="2" id="KW-1185">Reference proteome</keyword>
<protein>
    <submittedName>
        <fullName evidence="1">Uncharacterized protein</fullName>
    </submittedName>
</protein>
<dbReference type="EMBL" id="CP006670">
    <property type="protein sequence ID" value="EHR79382.2"/>
    <property type="molecule type" value="Genomic_DNA"/>
</dbReference>
<proteinExistence type="predicted"/>
<evidence type="ECO:0000313" key="2">
    <source>
        <dbReference type="Proteomes" id="UP000015502"/>
    </source>
</evidence>
<dbReference type="STRING" id="523849.OCC_07943"/>
<dbReference type="KEGG" id="tlt:OCC_07943"/>
<dbReference type="PaxDb" id="523849-OCC_07943"/>
<reference evidence="1 2" key="1">
    <citation type="journal article" date="2012" name="J. Bacteriol.">
        <title>Genome sequence of the model hyperthermophilic archaeon Thermococcus litoralis NS-C.</title>
        <authorList>
            <person name="Gardner A.F."/>
            <person name="Kumar S."/>
            <person name="Perler F.B."/>
        </authorList>
    </citation>
    <scope>NUCLEOTIDE SEQUENCE [LARGE SCALE GENOMIC DNA]</scope>
    <source>
        <strain evidence="2">ATCC 51850 / DSM 5473 / JCM 8560 / NS-C</strain>
    </source>
</reference>
<accession>H3ZKY1</accession>
<evidence type="ECO:0000313" key="1">
    <source>
        <dbReference type="EMBL" id="EHR79382.2"/>
    </source>
</evidence>
<name>H3ZKY1_THELN</name>
<dbReference type="HOGENOM" id="CLU_2353355_0_0_2"/>